<evidence type="ECO:0000313" key="4">
    <source>
        <dbReference type="Proteomes" id="UP000094020"/>
    </source>
</evidence>
<reference evidence="3" key="4">
    <citation type="submission" date="2024-02" db="EMBL/GenBank/DDBJ databases">
        <title>Comparative genomics of Cryptococcus and Kwoniella reveals pathogenesis evolution and contrasting modes of karyotype evolution via chromosome fusion or intercentromeric recombination.</title>
        <authorList>
            <person name="Coelho M.A."/>
            <person name="David-Palma M."/>
            <person name="Shea T."/>
            <person name="Bowers K."/>
            <person name="McGinley-Smith S."/>
            <person name="Mohammad A.W."/>
            <person name="Gnirke A."/>
            <person name="Yurkov A.M."/>
            <person name="Nowrousian M."/>
            <person name="Sun S."/>
            <person name="Cuomo C.A."/>
            <person name="Heitman J."/>
        </authorList>
    </citation>
    <scope>NUCLEOTIDE SEQUENCE</scope>
    <source>
        <strain evidence="3">CBS 10737</strain>
    </source>
</reference>
<dbReference type="EMBL" id="KI894007">
    <property type="protein sequence ID" value="OCF53661.1"/>
    <property type="molecule type" value="Genomic_DNA"/>
</dbReference>
<dbReference type="RefSeq" id="XP_019014880.1">
    <property type="nucleotide sequence ID" value="XM_019152742.1"/>
</dbReference>
<evidence type="ECO:0000313" key="2">
    <source>
        <dbReference type="EMBL" id="OCF53661.1"/>
    </source>
</evidence>
<name>A0A1B9IE03_9TREE</name>
<dbReference type="EMBL" id="CP144519">
    <property type="protein sequence ID" value="WWC66456.1"/>
    <property type="molecule type" value="Genomic_DNA"/>
</dbReference>
<keyword evidence="4" id="KW-1185">Reference proteome</keyword>
<evidence type="ECO:0000256" key="1">
    <source>
        <dbReference type="SAM" id="MobiDB-lite"/>
    </source>
</evidence>
<feature type="compositionally biased region" description="Polar residues" evidence="1">
    <location>
        <begin position="94"/>
        <end position="114"/>
    </location>
</feature>
<dbReference type="AlphaFoldDB" id="A0A1B9IE03"/>
<dbReference type="Proteomes" id="UP000094020">
    <property type="component" value="Chromosome 1"/>
</dbReference>
<sequence>MPSNDSHQHTGLNSADESVSSSIAKLSLTEHRDDFSKFEDVVNNAKKHLDGKLAHVSIVLPGPKERKVDETSYHNAMSGEVLKRWEGLQKSEQSRNPSIPARLSTSPTRDSQGRTMLKGEMKRDISVMLDSTQKEPTLIFRLRVIIDNEMQIAVSSDVSTAVDLSATDTPYYGQVRHLAICSEVLLQDASDV</sequence>
<gene>
    <name evidence="2" type="ORF">I206_00967</name>
    <name evidence="3" type="ORF">I206_100358</name>
</gene>
<reference evidence="2" key="3">
    <citation type="submission" date="2016-07" db="EMBL/GenBank/DDBJ databases">
        <title>Evolution of pathogenesis and genome organization in the Tremellales.</title>
        <authorList>
            <person name="Cuomo C."/>
            <person name="Litvintseva A."/>
            <person name="Heitman J."/>
            <person name="Chen Y."/>
            <person name="Sun S."/>
            <person name="Springer D."/>
            <person name="Dromer F."/>
            <person name="Young S."/>
            <person name="Zeng Q."/>
            <person name="Chapman S."/>
            <person name="Gujja S."/>
            <person name="Saif S."/>
            <person name="Birren B."/>
        </authorList>
    </citation>
    <scope>NUCLEOTIDE SEQUENCE</scope>
    <source>
        <strain evidence="2">CBS 10737</strain>
    </source>
</reference>
<reference evidence="2" key="1">
    <citation type="submission" date="2013-07" db="EMBL/GenBank/DDBJ databases">
        <title>The Genome Sequence of Cryptococcus pinus CBS10737.</title>
        <authorList>
            <consortium name="The Broad Institute Genome Sequencing Platform"/>
            <person name="Cuomo C."/>
            <person name="Litvintseva A."/>
            <person name="Chen Y."/>
            <person name="Heitman J."/>
            <person name="Sun S."/>
            <person name="Springer D."/>
            <person name="Dromer F."/>
            <person name="Young S.K."/>
            <person name="Zeng Q."/>
            <person name="Gargeya S."/>
            <person name="Fitzgerald M."/>
            <person name="Abouelleil A."/>
            <person name="Alvarado L."/>
            <person name="Berlin A.M."/>
            <person name="Chapman S.B."/>
            <person name="Dewar J."/>
            <person name="Goldberg J."/>
            <person name="Griggs A."/>
            <person name="Gujja S."/>
            <person name="Hansen M."/>
            <person name="Howarth C."/>
            <person name="Imamovic A."/>
            <person name="Larimer J."/>
            <person name="McCowan C."/>
            <person name="Murphy C."/>
            <person name="Pearson M."/>
            <person name="Priest M."/>
            <person name="Roberts A."/>
            <person name="Saif S."/>
            <person name="Shea T."/>
            <person name="Sykes S."/>
            <person name="Wortman J."/>
            <person name="Nusbaum C."/>
            <person name="Birren B."/>
        </authorList>
    </citation>
    <scope>NUCLEOTIDE SEQUENCE [LARGE SCALE GENOMIC DNA]</scope>
    <source>
        <strain evidence="2">CBS 10737</strain>
    </source>
</reference>
<dbReference type="KEGG" id="kpin:30169336"/>
<organism evidence="2">
    <name type="scientific">Kwoniella pini CBS 10737</name>
    <dbReference type="NCBI Taxonomy" id="1296096"/>
    <lineage>
        <taxon>Eukaryota</taxon>
        <taxon>Fungi</taxon>
        <taxon>Dikarya</taxon>
        <taxon>Basidiomycota</taxon>
        <taxon>Agaricomycotina</taxon>
        <taxon>Tremellomycetes</taxon>
        <taxon>Tremellales</taxon>
        <taxon>Cryptococcaceae</taxon>
        <taxon>Kwoniella</taxon>
    </lineage>
</organism>
<feature type="region of interest" description="Disordered" evidence="1">
    <location>
        <begin position="89"/>
        <end position="114"/>
    </location>
</feature>
<proteinExistence type="predicted"/>
<dbReference type="GeneID" id="30169336"/>
<evidence type="ECO:0000313" key="3">
    <source>
        <dbReference type="EMBL" id="WWC66456.1"/>
    </source>
</evidence>
<reference evidence="3" key="2">
    <citation type="submission" date="2013-07" db="EMBL/GenBank/DDBJ databases">
        <authorList>
            <consortium name="The Broad Institute Genome Sequencing Platform"/>
            <person name="Cuomo C."/>
            <person name="Litvintseva A."/>
            <person name="Chen Y."/>
            <person name="Heitman J."/>
            <person name="Sun S."/>
            <person name="Springer D."/>
            <person name="Dromer F."/>
            <person name="Young S.K."/>
            <person name="Zeng Q."/>
            <person name="Gargeya S."/>
            <person name="Fitzgerald M."/>
            <person name="Abouelleil A."/>
            <person name="Alvarado L."/>
            <person name="Berlin A.M."/>
            <person name="Chapman S.B."/>
            <person name="Dewar J."/>
            <person name="Goldberg J."/>
            <person name="Griggs A."/>
            <person name="Gujja S."/>
            <person name="Hansen M."/>
            <person name="Howarth C."/>
            <person name="Imamovic A."/>
            <person name="Larimer J."/>
            <person name="McCowan C."/>
            <person name="Murphy C."/>
            <person name="Pearson M."/>
            <person name="Priest M."/>
            <person name="Roberts A."/>
            <person name="Saif S."/>
            <person name="Shea T."/>
            <person name="Sykes S."/>
            <person name="Wortman J."/>
            <person name="Nusbaum C."/>
            <person name="Birren B."/>
        </authorList>
    </citation>
    <scope>NUCLEOTIDE SEQUENCE</scope>
    <source>
        <strain evidence="3">CBS 10737</strain>
    </source>
</reference>
<feature type="region of interest" description="Disordered" evidence="1">
    <location>
        <begin position="1"/>
        <end position="21"/>
    </location>
</feature>
<accession>A0A1B9IE03</accession>
<protein>
    <submittedName>
        <fullName evidence="2">Uncharacterized protein</fullName>
    </submittedName>
</protein>